<accession>A0A5B1CD23</accession>
<dbReference type="RefSeq" id="WP_068265609.1">
    <property type="nucleotide sequence ID" value="NZ_LWSK01000092.1"/>
</dbReference>
<feature type="domain" description="AP2/ERF" evidence="4">
    <location>
        <begin position="104"/>
        <end position="142"/>
    </location>
</feature>
<evidence type="ECO:0000313" key="6">
    <source>
        <dbReference type="Proteomes" id="UP000322699"/>
    </source>
</evidence>
<dbReference type="Pfam" id="PF00847">
    <property type="entry name" value="AP2"/>
    <property type="match status" value="1"/>
</dbReference>
<evidence type="ECO:0000256" key="3">
    <source>
        <dbReference type="ARBA" id="ARBA00023163"/>
    </source>
</evidence>
<proteinExistence type="predicted"/>
<evidence type="ECO:0000259" key="4">
    <source>
        <dbReference type="Pfam" id="PF00847"/>
    </source>
</evidence>
<dbReference type="Proteomes" id="UP000322699">
    <property type="component" value="Unassembled WGS sequence"/>
</dbReference>
<dbReference type="GO" id="GO:0003700">
    <property type="term" value="F:DNA-binding transcription factor activity"/>
    <property type="evidence" value="ECO:0007669"/>
    <property type="project" value="InterPro"/>
</dbReference>
<keyword evidence="2" id="KW-0238">DNA-binding</keyword>
<dbReference type="InterPro" id="IPR001471">
    <property type="entry name" value="AP2/ERF_dom"/>
</dbReference>
<organism evidence="5 6">
    <name type="scientific">Rubripirellula obstinata</name>
    <dbReference type="NCBI Taxonomy" id="406547"/>
    <lineage>
        <taxon>Bacteria</taxon>
        <taxon>Pseudomonadati</taxon>
        <taxon>Planctomycetota</taxon>
        <taxon>Planctomycetia</taxon>
        <taxon>Pirellulales</taxon>
        <taxon>Pirellulaceae</taxon>
        <taxon>Rubripirellula</taxon>
    </lineage>
</organism>
<gene>
    <name evidence="5" type="ORF">LF1_03450</name>
</gene>
<keyword evidence="6" id="KW-1185">Reference proteome</keyword>
<evidence type="ECO:0000256" key="1">
    <source>
        <dbReference type="ARBA" id="ARBA00023015"/>
    </source>
</evidence>
<name>A0A5B1CD23_9BACT</name>
<keyword evidence="1" id="KW-0805">Transcription regulation</keyword>
<dbReference type="AlphaFoldDB" id="A0A5B1CD23"/>
<evidence type="ECO:0000313" key="5">
    <source>
        <dbReference type="EMBL" id="KAA1257855.1"/>
    </source>
</evidence>
<evidence type="ECO:0000256" key="2">
    <source>
        <dbReference type="ARBA" id="ARBA00023125"/>
    </source>
</evidence>
<dbReference type="GO" id="GO:0003677">
    <property type="term" value="F:DNA binding"/>
    <property type="evidence" value="ECO:0007669"/>
    <property type="project" value="UniProtKB-KW"/>
</dbReference>
<dbReference type="OrthoDB" id="6850497at2"/>
<protein>
    <submittedName>
        <fullName evidence="5">AP2 domain protein</fullName>
    </submittedName>
</protein>
<reference evidence="5 6" key="1">
    <citation type="submission" date="2019-08" db="EMBL/GenBank/DDBJ databases">
        <title>Deep-cultivation of Planctomycetes and their phenomic and genomic characterization uncovers novel biology.</title>
        <authorList>
            <person name="Wiegand S."/>
            <person name="Jogler M."/>
            <person name="Boedeker C."/>
            <person name="Pinto D."/>
            <person name="Vollmers J."/>
            <person name="Rivas-Marin E."/>
            <person name="Kohn T."/>
            <person name="Peeters S.H."/>
            <person name="Heuer A."/>
            <person name="Rast P."/>
            <person name="Oberbeckmann S."/>
            <person name="Bunk B."/>
            <person name="Jeske O."/>
            <person name="Meyerdierks A."/>
            <person name="Storesund J.E."/>
            <person name="Kallscheuer N."/>
            <person name="Luecker S."/>
            <person name="Lage O.M."/>
            <person name="Pohl T."/>
            <person name="Merkel B.J."/>
            <person name="Hornburger P."/>
            <person name="Mueller R.-W."/>
            <person name="Bruemmer F."/>
            <person name="Labrenz M."/>
            <person name="Spormann A.M."/>
            <person name="Op Den Camp H."/>
            <person name="Overmann J."/>
            <person name="Amann R."/>
            <person name="Jetten M.S.M."/>
            <person name="Mascher T."/>
            <person name="Medema M.H."/>
            <person name="Devos D.P."/>
            <person name="Kaster A.-K."/>
            <person name="Ovreas L."/>
            <person name="Rohde M."/>
            <person name="Galperin M.Y."/>
            <person name="Jogler C."/>
        </authorList>
    </citation>
    <scope>NUCLEOTIDE SEQUENCE [LARGE SCALE GENOMIC DNA]</scope>
    <source>
        <strain evidence="5 6">LF1</strain>
    </source>
</reference>
<sequence length="148" mass="17073">MAAKNKNRNIIRLDRETHPGGFLLRMTRKGELCSQYFTDEEFGGKTKALAAARKERDKWEDSWKGFSAKELARKERTNNTSGTVGVRLVVEKDPRWPSQPVYEYWVAQWSPKKGVRRSKRFSVKKYGKKKAYEMAVKARKKGVAGMNA</sequence>
<dbReference type="EMBL" id="VRLW01000001">
    <property type="protein sequence ID" value="KAA1257855.1"/>
    <property type="molecule type" value="Genomic_DNA"/>
</dbReference>
<dbReference type="Gene3D" id="1.20.5.2050">
    <property type="match status" value="1"/>
</dbReference>
<keyword evidence="3" id="KW-0804">Transcription</keyword>
<comment type="caution">
    <text evidence="5">The sequence shown here is derived from an EMBL/GenBank/DDBJ whole genome shotgun (WGS) entry which is preliminary data.</text>
</comment>